<feature type="region of interest" description="Disordered" evidence="1">
    <location>
        <begin position="29"/>
        <end position="75"/>
    </location>
</feature>
<protein>
    <submittedName>
        <fullName evidence="2">Uncharacterized protein</fullName>
    </submittedName>
</protein>
<dbReference type="EMBL" id="ASPP01003745">
    <property type="protein sequence ID" value="ETO33022.1"/>
    <property type="molecule type" value="Genomic_DNA"/>
</dbReference>
<feature type="non-terminal residue" evidence="2">
    <location>
        <position position="1"/>
    </location>
</feature>
<feature type="compositionally biased region" description="Basic and acidic residues" evidence="1">
    <location>
        <begin position="47"/>
        <end position="56"/>
    </location>
</feature>
<keyword evidence="3" id="KW-1185">Reference proteome</keyword>
<sequence length="214" mass="24622">AIRTPMSPASSSSESQRFAVFKDIDNAPTANIPTTVPLPPSATAADSKVRDDKKVTGNEIHPSSSSMLTQGNRRLSKSHVVDEHVKAFLRDLKKEICDYVRKQLNKQPAFQNRMNYDKDKYKTIARNVTHQMFSDYRVLYKNELIQQRSKFTFDVFLTSDRKKHIANLISEERDKNIKQNQKIMDSVVCTIFILDSYSLSQLIFCLICMICKHK</sequence>
<feature type="compositionally biased region" description="Polar residues" evidence="1">
    <location>
        <begin position="61"/>
        <end position="73"/>
    </location>
</feature>
<comment type="caution">
    <text evidence="2">The sequence shown here is derived from an EMBL/GenBank/DDBJ whole genome shotgun (WGS) entry which is preliminary data.</text>
</comment>
<accession>X6P5X8</accession>
<gene>
    <name evidence="2" type="ORF">RFI_04085</name>
</gene>
<organism evidence="2 3">
    <name type="scientific">Reticulomyxa filosa</name>
    <dbReference type="NCBI Taxonomy" id="46433"/>
    <lineage>
        <taxon>Eukaryota</taxon>
        <taxon>Sar</taxon>
        <taxon>Rhizaria</taxon>
        <taxon>Retaria</taxon>
        <taxon>Foraminifera</taxon>
        <taxon>Monothalamids</taxon>
        <taxon>Reticulomyxidae</taxon>
        <taxon>Reticulomyxa</taxon>
    </lineage>
</organism>
<evidence type="ECO:0000313" key="2">
    <source>
        <dbReference type="EMBL" id="ETO33022.1"/>
    </source>
</evidence>
<reference evidence="2 3" key="1">
    <citation type="journal article" date="2013" name="Curr. Biol.">
        <title>The Genome of the Foraminiferan Reticulomyxa filosa.</title>
        <authorList>
            <person name="Glockner G."/>
            <person name="Hulsmann N."/>
            <person name="Schleicher M."/>
            <person name="Noegel A.A."/>
            <person name="Eichinger L."/>
            <person name="Gallinger C."/>
            <person name="Pawlowski J."/>
            <person name="Sierra R."/>
            <person name="Euteneuer U."/>
            <person name="Pillet L."/>
            <person name="Moustafa A."/>
            <person name="Platzer M."/>
            <person name="Groth M."/>
            <person name="Szafranski K."/>
            <person name="Schliwa M."/>
        </authorList>
    </citation>
    <scope>NUCLEOTIDE SEQUENCE [LARGE SCALE GENOMIC DNA]</scope>
</reference>
<proteinExistence type="predicted"/>
<dbReference type="AlphaFoldDB" id="X6P5X8"/>
<evidence type="ECO:0000313" key="3">
    <source>
        <dbReference type="Proteomes" id="UP000023152"/>
    </source>
</evidence>
<name>X6P5X8_RETFI</name>
<dbReference type="Proteomes" id="UP000023152">
    <property type="component" value="Unassembled WGS sequence"/>
</dbReference>
<evidence type="ECO:0000256" key="1">
    <source>
        <dbReference type="SAM" id="MobiDB-lite"/>
    </source>
</evidence>